<evidence type="ECO:0000313" key="2">
    <source>
        <dbReference type="EMBL" id="SBT38310.1"/>
    </source>
</evidence>
<feature type="signal peptide" evidence="1">
    <location>
        <begin position="1"/>
        <end position="22"/>
    </location>
</feature>
<protein>
    <recommendedName>
        <fullName evidence="4">DUF3558 domain-containing protein</fullName>
    </recommendedName>
</protein>
<keyword evidence="1" id="KW-0732">Signal</keyword>
<dbReference type="RefSeq" id="WP_091191012.1">
    <property type="nucleotide sequence ID" value="NZ_LT594324.1"/>
</dbReference>
<keyword evidence="3" id="KW-1185">Reference proteome</keyword>
<dbReference type="PROSITE" id="PS51257">
    <property type="entry name" value="PROKAR_LIPOPROTEIN"/>
    <property type="match status" value="1"/>
</dbReference>
<name>A0A1A8Z306_9ACTN</name>
<feature type="chain" id="PRO_5008382358" description="DUF3558 domain-containing protein" evidence="1">
    <location>
        <begin position="23"/>
        <end position="182"/>
    </location>
</feature>
<dbReference type="Proteomes" id="UP000198765">
    <property type="component" value="Chromosome I"/>
</dbReference>
<proteinExistence type="predicted"/>
<accession>A0A1A8Z306</accession>
<dbReference type="AlphaFoldDB" id="A0A1A8Z306"/>
<gene>
    <name evidence="2" type="ORF">GA0070621_0360</name>
</gene>
<dbReference type="OrthoDB" id="5188238at2"/>
<dbReference type="EMBL" id="LT594324">
    <property type="protein sequence ID" value="SBT38310.1"/>
    <property type="molecule type" value="Genomic_DNA"/>
</dbReference>
<evidence type="ECO:0000256" key="1">
    <source>
        <dbReference type="SAM" id="SignalP"/>
    </source>
</evidence>
<evidence type="ECO:0000313" key="3">
    <source>
        <dbReference type="Proteomes" id="UP000198765"/>
    </source>
</evidence>
<sequence length="182" mass="18831">MHARIWLAASAVLLTAGCTADATPVALPAAAPKRVEVAAASSGGACRLLDFGVIAKHTGARFDVAAAVERGDTHTCVLRAEAALLPELTLSVTETSIDTSGFTQDVLPRGATKVSKLGKIAYQHHLPKAGKVGPVAEVGWLATEGRLATLRWTCPNGSDVGEAQKMAGKLVNLAKAVDTRQL</sequence>
<evidence type="ECO:0008006" key="4">
    <source>
        <dbReference type="Google" id="ProtNLM"/>
    </source>
</evidence>
<reference evidence="2 3" key="1">
    <citation type="submission" date="2016-06" db="EMBL/GenBank/DDBJ databases">
        <authorList>
            <person name="Kjaerup R.B."/>
            <person name="Dalgaard T.S."/>
            <person name="Juul-Madsen H.R."/>
        </authorList>
    </citation>
    <scope>NUCLEOTIDE SEQUENCE [LARGE SCALE GENOMIC DNA]</scope>
    <source>
        <strain evidence="2 3">DSM 45248</strain>
    </source>
</reference>
<dbReference type="PATRIC" id="fig|299146.4.peg.361"/>
<organism evidence="2 3">
    <name type="scientific">Micromonospora narathiwatensis</name>
    <dbReference type="NCBI Taxonomy" id="299146"/>
    <lineage>
        <taxon>Bacteria</taxon>
        <taxon>Bacillati</taxon>
        <taxon>Actinomycetota</taxon>
        <taxon>Actinomycetes</taxon>
        <taxon>Micromonosporales</taxon>
        <taxon>Micromonosporaceae</taxon>
        <taxon>Micromonospora</taxon>
    </lineage>
</organism>